<evidence type="ECO:0000256" key="3">
    <source>
        <dbReference type="ARBA" id="ARBA00022989"/>
    </source>
</evidence>
<name>A0A835HXE2_9MAGN</name>
<dbReference type="InterPro" id="IPR006214">
    <property type="entry name" value="Bax_inhibitor_1-related"/>
</dbReference>
<gene>
    <name evidence="6" type="ORF">IFM89_013723</name>
</gene>
<evidence type="ECO:0000313" key="7">
    <source>
        <dbReference type="Proteomes" id="UP000631114"/>
    </source>
</evidence>
<feature type="transmembrane region" description="Helical" evidence="5">
    <location>
        <begin position="97"/>
        <end position="117"/>
    </location>
</feature>
<feature type="transmembrane region" description="Helical" evidence="5">
    <location>
        <begin position="124"/>
        <end position="147"/>
    </location>
</feature>
<dbReference type="OrthoDB" id="7933078at2759"/>
<keyword evidence="7" id="KW-1185">Reference proteome</keyword>
<evidence type="ECO:0000313" key="6">
    <source>
        <dbReference type="EMBL" id="KAF9605053.1"/>
    </source>
</evidence>
<reference evidence="6 7" key="1">
    <citation type="submission" date="2020-10" db="EMBL/GenBank/DDBJ databases">
        <title>The Coptis chinensis genome and diversification of protoberbering-type alkaloids.</title>
        <authorList>
            <person name="Wang B."/>
            <person name="Shu S."/>
            <person name="Song C."/>
            <person name="Liu Y."/>
        </authorList>
    </citation>
    <scope>NUCLEOTIDE SEQUENCE [LARGE SCALE GENOMIC DNA]</scope>
    <source>
        <strain evidence="6">HL-2020</strain>
        <tissue evidence="6">Leaf</tissue>
    </source>
</reference>
<dbReference type="Pfam" id="PF01027">
    <property type="entry name" value="Bax1-I"/>
    <property type="match status" value="1"/>
</dbReference>
<feature type="transmembrane region" description="Helical" evidence="5">
    <location>
        <begin position="69"/>
        <end position="91"/>
    </location>
</feature>
<protein>
    <recommendedName>
        <fullName evidence="8">BI1-like protein</fullName>
    </recommendedName>
</protein>
<dbReference type="PANTHER" id="PTHR23291">
    <property type="entry name" value="BAX INHIBITOR-RELATED"/>
    <property type="match status" value="1"/>
</dbReference>
<dbReference type="PANTHER" id="PTHR23291:SF31">
    <property type="entry name" value="PROTEIN LIFEGUARD 4"/>
    <property type="match status" value="1"/>
</dbReference>
<evidence type="ECO:0008006" key="8">
    <source>
        <dbReference type="Google" id="ProtNLM"/>
    </source>
</evidence>
<dbReference type="GO" id="GO:0016020">
    <property type="term" value="C:membrane"/>
    <property type="evidence" value="ECO:0007669"/>
    <property type="project" value="UniProtKB-SubCell"/>
</dbReference>
<dbReference type="AlphaFoldDB" id="A0A835HXE2"/>
<evidence type="ECO:0000256" key="5">
    <source>
        <dbReference type="RuleBase" id="RU004379"/>
    </source>
</evidence>
<evidence type="ECO:0000256" key="2">
    <source>
        <dbReference type="ARBA" id="ARBA00022692"/>
    </source>
</evidence>
<feature type="transmembrane region" description="Helical" evidence="5">
    <location>
        <begin position="216"/>
        <end position="237"/>
    </location>
</feature>
<dbReference type="Proteomes" id="UP000631114">
    <property type="component" value="Unassembled WGS sequence"/>
</dbReference>
<feature type="transmembrane region" description="Helical" evidence="5">
    <location>
        <begin position="153"/>
        <end position="177"/>
    </location>
</feature>
<feature type="transmembrane region" description="Helical" evidence="5">
    <location>
        <begin position="184"/>
        <end position="201"/>
    </location>
</feature>
<keyword evidence="2 5" id="KW-0812">Transmembrane</keyword>
<comment type="subcellular location">
    <subcellularLocation>
        <location evidence="1">Membrane</location>
        <topology evidence="1">Multi-pass membrane protein</topology>
    </subcellularLocation>
</comment>
<feature type="transmembrane region" description="Helical" evidence="5">
    <location>
        <begin position="36"/>
        <end position="57"/>
    </location>
</feature>
<accession>A0A835HXE2</accession>
<comment type="similarity">
    <text evidence="5">Belongs to the BI1 family.</text>
</comment>
<comment type="caution">
    <text evidence="6">The sequence shown here is derived from an EMBL/GenBank/DDBJ whole genome shotgun (WGS) entry which is preliminary data.</text>
</comment>
<organism evidence="6 7">
    <name type="scientific">Coptis chinensis</name>
    <dbReference type="NCBI Taxonomy" id="261450"/>
    <lineage>
        <taxon>Eukaryota</taxon>
        <taxon>Viridiplantae</taxon>
        <taxon>Streptophyta</taxon>
        <taxon>Embryophyta</taxon>
        <taxon>Tracheophyta</taxon>
        <taxon>Spermatophyta</taxon>
        <taxon>Magnoliopsida</taxon>
        <taxon>Ranunculales</taxon>
        <taxon>Ranunculaceae</taxon>
        <taxon>Coptidoideae</taxon>
        <taxon>Coptis</taxon>
    </lineage>
</organism>
<proteinExistence type="inferred from homology"/>
<keyword evidence="3 5" id="KW-1133">Transmembrane helix</keyword>
<keyword evidence="4 5" id="KW-0472">Membrane</keyword>
<evidence type="ECO:0000256" key="4">
    <source>
        <dbReference type="ARBA" id="ARBA00023136"/>
    </source>
</evidence>
<sequence>MVRFGKNDIETGFNNGQLYPNMIEDPQLRWAFIRKIYAILTLQLLLTVAVASVVVYVRPISHFFVSSRFGLAVYIVIILVPLILLLPLHYFHKKHPWNLVLLALFTVAISFVVGLSCAFTKGKIILEAAILTTVVAISLTLYTFWAAKKGRDFSFLGPILFCSLLVLIVFGFIQILFPLGKVSTMIWGALGAIIFSGYIIYDTDNLIKRFSYDEYVIAAVSLYLDIINLFLALLTLLRAAD</sequence>
<dbReference type="EMBL" id="JADFTS010000005">
    <property type="protein sequence ID" value="KAF9605053.1"/>
    <property type="molecule type" value="Genomic_DNA"/>
</dbReference>
<evidence type="ECO:0000256" key="1">
    <source>
        <dbReference type="ARBA" id="ARBA00004141"/>
    </source>
</evidence>